<dbReference type="GO" id="GO:0060271">
    <property type="term" value="P:cilium assembly"/>
    <property type="evidence" value="ECO:0007669"/>
    <property type="project" value="TreeGrafter"/>
</dbReference>
<feature type="domain" description="ATP-grasp" evidence="9">
    <location>
        <begin position="442"/>
        <end position="486"/>
    </location>
</feature>
<evidence type="ECO:0000313" key="10">
    <source>
        <dbReference type="EMBL" id="KAK2188717.1"/>
    </source>
</evidence>
<evidence type="ECO:0000256" key="8">
    <source>
        <dbReference type="SAM" id="MobiDB-lite"/>
    </source>
</evidence>
<keyword evidence="6" id="KW-0206">Cytoskeleton</keyword>
<feature type="compositionally biased region" description="Basic residues" evidence="8">
    <location>
        <begin position="810"/>
        <end position="823"/>
    </location>
</feature>
<keyword evidence="5 7" id="KW-0067">ATP-binding</keyword>
<dbReference type="GO" id="GO:0005524">
    <property type="term" value="F:ATP binding"/>
    <property type="evidence" value="ECO:0007669"/>
    <property type="project" value="UniProtKB-UniRule"/>
</dbReference>
<feature type="region of interest" description="Disordered" evidence="8">
    <location>
        <begin position="527"/>
        <end position="603"/>
    </location>
</feature>
<dbReference type="PROSITE" id="PS50975">
    <property type="entry name" value="ATP_GRASP"/>
    <property type="match status" value="1"/>
</dbReference>
<feature type="compositionally biased region" description="Polar residues" evidence="8">
    <location>
        <begin position="568"/>
        <end position="582"/>
    </location>
</feature>
<accession>A0AAD9UGL1</accession>
<dbReference type="GO" id="GO:0003341">
    <property type="term" value="P:cilium movement"/>
    <property type="evidence" value="ECO:0007669"/>
    <property type="project" value="TreeGrafter"/>
</dbReference>
<dbReference type="PANTHER" id="PTHR45870">
    <property type="entry name" value="TUBULIN MONOGLYCYLASE TTLL3"/>
    <property type="match status" value="1"/>
</dbReference>
<dbReference type="InterPro" id="IPR051437">
    <property type="entry name" value="TTLL_monoglycylase"/>
</dbReference>
<evidence type="ECO:0000256" key="4">
    <source>
        <dbReference type="ARBA" id="ARBA00022741"/>
    </source>
</evidence>
<feature type="region of interest" description="Disordered" evidence="8">
    <location>
        <begin position="805"/>
        <end position="835"/>
    </location>
</feature>
<dbReference type="Gene3D" id="3.30.470.20">
    <property type="entry name" value="ATP-grasp fold, B domain"/>
    <property type="match status" value="1"/>
</dbReference>
<evidence type="ECO:0000256" key="5">
    <source>
        <dbReference type="ARBA" id="ARBA00022840"/>
    </source>
</evidence>
<sequence>MSRIVRNSESNFIWSVRRDALDLRGLKKDQVINHYGKAGSFTTKVGLCINMRNVPWFEDADPDTFFPRCYRLSHDEEKQSFIDDYHLTACINLLKWAQLNHDRNCSCLGEQGTSEGMSEDGNKGRELGDGEEEDVDKEGDFPNNTDHEGAPVDTARLSGNATATKNTKGHTQKKKKKGGVVPLLAIDMAITKCGSFLKFQAHEDIDSLTDEHGFTDVDWTQYLQWYYRVIHDGATINQLCLRMNEIDSLLNQMITKWPQFGMDGIKNVWIVKPGAKSRGRGIICYDRLEDMLKLVSSQIVKKDSKYVVQKYIECPLLVYQTKFDIRQWFLVTDWNPLTVWLYKDSYVRFCSQEYTLENFDEAIHLANNSIQKYHANGTRSSNLPDDNMWSSDMFKDYLRQQGVGHVWDERIYPNMKKALLCALLSSQDFIEYRKSAFALYGADFMLTEDYQPWLLEINCSPAMSFSTKVTAKLCSSVMEDTLKVVLDRRYDRNCDIGLYELAYRQTQVIVPPYIGINLVVEGQTIRKPGGGGQHRNSIPTTTLGSDQTPLESRSNSNAINVKTIKPMISQTQGTSARTTTLFSGPDKGSTTSKKATSKAKHDAKTPVDAVTKIDGEDTTNQVDVSIVQQYNSEDYAAEVMKTRLTEAVMQMKTSVERTAMARDEMLLPLRRSTTESVLEQRDANKRKFAKLARTSMDISESMASVFEHGAPPPEKTGGVFSSKRLTVSGPQPSLHTGSFVADPLKGIPPVVRAPLPDSQWGRSCGMCGSRGPNLKLDVTRLHNPHADDSATCRCQLDSIQLDHSAEWRARRPTPRLTPHRSQRRPPPQPQRRATLPLTAAVNNTTVNRNARPLLKGASTSRVHVNPNHLLCPVYGNMPSRTRVDALRRYTDAGVRNPQATLPCYMTNGYPNLVFRYIGHGGGGPAAGAAAHGRLPKSMPLYLQLYQQNSKLAVVARNICNTDK</sequence>
<dbReference type="Pfam" id="PF03133">
    <property type="entry name" value="TTL"/>
    <property type="match status" value="1"/>
</dbReference>
<proteinExistence type="predicted"/>
<name>A0AAD9UGL1_RIDPI</name>
<organism evidence="10 11">
    <name type="scientific">Ridgeia piscesae</name>
    <name type="common">Tubeworm</name>
    <dbReference type="NCBI Taxonomy" id="27915"/>
    <lineage>
        <taxon>Eukaryota</taxon>
        <taxon>Metazoa</taxon>
        <taxon>Spiralia</taxon>
        <taxon>Lophotrochozoa</taxon>
        <taxon>Annelida</taxon>
        <taxon>Polychaeta</taxon>
        <taxon>Sedentaria</taxon>
        <taxon>Canalipalpata</taxon>
        <taxon>Sabellida</taxon>
        <taxon>Siboglinidae</taxon>
        <taxon>Ridgeia</taxon>
    </lineage>
</organism>
<dbReference type="InterPro" id="IPR004344">
    <property type="entry name" value="TTL/TTLL_fam"/>
</dbReference>
<dbReference type="GO" id="GO:0005930">
    <property type="term" value="C:axoneme"/>
    <property type="evidence" value="ECO:0007669"/>
    <property type="project" value="TreeGrafter"/>
</dbReference>
<protein>
    <recommendedName>
        <fullName evidence="9">ATP-grasp domain-containing protein</fullName>
    </recommendedName>
</protein>
<dbReference type="GO" id="GO:0015630">
    <property type="term" value="C:microtubule cytoskeleton"/>
    <property type="evidence" value="ECO:0007669"/>
    <property type="project" value="TreeGrafter"/>
</dbReference>
<dbReference type="AlphaFoldDB" id="A0AAD9UGL1"/>
<evidence type="ECO:0000256" key="2">
    <source>
        <dbReference type="ARBA" id="ARBA00022490"/>
    </source>
</evidence>
<dbReference type="GO" id="GO:0046872">
    <property type="term" value="F:metal ion binding"/>
    <property type="evidence" value="ECO:0007669"/>
    <property type="project" value="InterPro"/>
</dbReference>
<evidence type="ECO:0000256" key="1">
    <source>
        <dbReference type="ARBA" id="ARBA00004245"/>
    </source>
</evidence>
<dbReference type="EMBL" id="JAODUO010000125">
    <property type="protein sequence ID" value="KAK2188717.1"/>
    <property type="molecule type" value="Genomic_DNA"/>
</dbReference>
<dbReference type="PROSITE" id="PS51221">
    <property type="entry name" value="TTL"/>
    <property type="match status" value="1"/>
</dbReference>
<keyword evidence="2" id="KW-0963">Cytoplasm</keyword>
<keyword evidence="11" id="KW-1185">Reference proteome</keyword>
<dbReference type="SUPFAM" id="SSF56059">
    <property type="entry name" value="Glutathione synthetase ATP-binding domain-like"/>
    <property type="match status" value="1"/>
</dbReference>
<dbReference type="InterPro" id="IPR011761">
    <property type="entry name" value="ATP-grasp"/>
</dbReference>
<feature type="compositionally biased region" description="Polar residues" evidence="8">
    <location>
        <begin position="534"/>
        <end position="560"/>
    </location>
</feature>
<dbReference type="GO" id="GO:0070736">
    <property type="term" value="F:protein-glycine ligase activity, initiating"/>
    <property type="evidence" value="ECO:0007669"/>
    <property type="project" value="TreeGrafter"/>
</dbReference>
<reference evidence="10" key="1">
    <citation type="journal article" date="2023" name="Mol. Biol. Evol.">
        <title>Third-Generation Sequencing Reveals the Adaptive Role of the Epigenome in Three Deep-Sea Polychaetes.</title>
        <authorList>
            <person name="Perez M."/>
            <person name="Aroh O."/>
            <person name="Sun Y."/>
            <person name="Lan Y."/>
            <person name="Juniper S.K."/>
            <person name="Young C.R."/>
            <person name="Angers B."/>
            <person name="Qian P.Y."/>
        </authorList>
    </citation>
    <scope>NUCLEOTIDE SEQUENCE</scope>
    <source>
        <strain evidence="10">R07B-5</strain>
    </source>
</reference>
<evidence type="ECO:0000256" key="7">
    <source>
        <dbReference type="PROSITE-ProRule" id="PRU00409"/>
    </source>
</evidence>
<comment type="subcellular location">
    <subcellularLocation>
        <location evidence="1">Cytoplasm</location>
        <location evidence="1">Cytoskeleton</location>
    </subcellularLocation>
</comment>
<evidence type="ECO:0000256" key="6">
    <source>
        <dbReference type="ARBA" id="ARBA00023212"/>
    </source>
</evidence>
<keyword evidence="3" id="KW-0436">Ligase</keyword>
<feature type="region of interest" description="Disordered" evidence="8">
    <location>
        <begin position="109"/>
        <end position="154"/>
    </location>
</feature>
<dbReference type="FunFam" id="3.30.470.20:FF:000032">
    <property type="entry name" value="tubulin monoglycylase TTLL3 isoform X2"/>
    <property type="match status" value="1"/>
</dbReference>
<gene>
    <name evidence="10" type="ORF">NP493_124g04047</name>
</gene>
<evidence type="ECO:0000313" key="11">
    <source>
        <dbReference type="Proteomes" id="UP001209878"/>
    </source>
</evidence>
<evidence type="ECO:0000256" key="3">
    <source>
        <dbReference type="ARBA" id="ARBA00022598"/>
    </source>
</evidence>
<dbReference type="Proteomes" id="UP001209878">
    <property type="component" value="Unassembled WGS sequence"/>
</dbReference>
<evidence type="ECO:0000259" key="9">
    <source>
        <dbReference type="PROSITE" id="PS50975"/>
    </source>
</evidence>
<dbReference type="PANTHER" id="PTHR45870:SF2">
    <property type="entry name" value="TUBULIN MONOGLYCYLASE TTLL3"/>
    <property type="match status" value="1"/>
</dbReference>
<keyword evidence="4 7" id="KW-0547">Nucleotide-binding</keyword>
<comment type="caution">
    <text evidence="10">The sequence shown here is derived from an EMBL/GenBank/DDBJ whole genome shotgun (WGS) entry which is preliminary data.</text>
</comment>